<evidence type="ECO:0000256" key="1">
    <source>
        <dbReference type="SAM" id="SignalP"/>
    </source>
</evidence>
<reference evidence="2 3" key="1">
    <citation type="submission" date="2015-04" db="EMBL/GenBank/DDBJ databases">
        <authorList>
            <person name="Syromyatnikov M.Y."/>
            <person name="Popov V.N."/>
        </authorList>
    </citation>
    <scope>NUCLEOTIDE SEQUENCE [LARGE SCALE GENOMIC DNA]</scope>
</reference>
<keyword evidence="1" id="KW-0732">Signal</keyword>
<organism evidence="2 3">
    <name type="scientific">Clunio marinus</name>
    <dbReference type="NCBI Taxonomy" id="568069"/>
    <lineage>
        <taxon>Eukaryota</taxon>
        <taxon>Metazoa</taxon>
        <taxon>Ecdysozoa</taxon>
        <taxon>Arthropoda</taxon>
        <taxon>Hexapoda</taxon>
        <taxon>Insecta</taxon>
        <taxon>Pterygota</taxon>
        <taxon>Neoptera</taxon>
        <taxon>Endopterygota</taxon>
        <taxon>Diptera</taxon>
        <taxon>Nematocera</taxon>
        <taxon>Chironomoidea</taxon>
        <taxon>Chironomidae</taxon>
        <taxon>Clunio</taxon>
    </lineage>
</organism>
<dbReference type="AlphaFoldDB" id="A0A1J1HLT3"/>
<proteinExistence type="predicted"/>
<evidence type="ECO:0000313" key="2">
    <source>
        <dbReference type="EMBL" id="CRK87422.1"/>
    </source>
</evidence>
<dbReference type="Pfam" id="PF06477">
    <property type="entry name" value="DUF1091"/>
    <property type="match status" value="1"/>
</dbReference>
<name>A0A1J1HLT3_9DIPT</name>
<dbReference type="PANTHER" id="PTHR20898">
    <property type="entry name" value="DAEDALUS ON 3-RELATED-RELATED"/>
    <property type="match status" value="1"/>
</dbReference>
<sequence length="207" mass="24444">MKLKTLLVTILVLIFVKYSDQAVKFLNCVILINPFKIRVNKVEETHNEYMLDFRHSLRITQNFTNYISINLTLLVKIDSLYFHYSVDLPNASGKMVPFIRRNGMNLCNYFKEKKKNSILNSLYKNNNSTSKRITESCPVEPGFYFIKDFDVGERLMPYAVTETKIFIVVIIKTKANGKMVDLFNYKIQYEVKTLDKLERERKRQKKN</sequence>
<dbReference type="Proteomes" id="UP000183832">
    <property type="component" value="Unassembled WGS sequence"/>
</dbReference>
<dbReference type="OrthoDB" id="7859518at2759"/>
<gene>
    <name evidence="2" type="ORF">CLUMA_CG001224</name>
</gene>
<accession>A0A1J1HLT3</accession>
<keyword evidence="3" id="KW-1185">Reference proteome</keyword>
<evidence type="ECO:0000313" key="3">
    <source>
        <dbReference type="Proteomes" id="UP000183832"/>
    </source>
</evidence>
<feature type="chain" id="PRO_5012814277" evidence="1">
    <location>
        <begin position="23"/>
        <end position="207"/>
    </location>
</feature>
<dbReference type="EMBL" id="CVRI01000004">
    <property type="protein sequence ID" value="CRK87422.1"/>
    <property type="molecule type" value="Genomic_DNA"/>
</dbReference>
<dbReference type="InterPro" id="IPR010512">
    <property type="entry name" value="DUF1091"/>
</dbReference>
<feature type="signal peptide" evidence="1">
    <location>
        <begin position="1"/>
        <end position="22"/>
    </location>
</feature>
<protein>
    <submittedName>
        <fullName evidence="2">CLUMA_CG001224, isoform A</fullName>
    </submittedName>
</protein>